<gene>
    <name evidence="1" type="ORF">C7S16_6653</name>
</gene>
<name>A0AAW9CPL1_BURTH</name>
<dbReference type="Proteomes" id="UP001272137">
    <property type="component" value="Unassembled WGS sequence"/>
</dbReference>
<reference evidence="1" key="1">
    <citation type="submission" date="2018-08" db="EMBL/GenBank/DDBJ databases">
        <title>Identification of Burkholderia cepacia strains that express a Burkholderia pseudomallei-like capsular polysaccharide.</title>
        <authorList>
            <person name="Burtnick M.N."/>
            <person name="Vongsouvath M."/>
            <person name="Newton P."/>
            <person name="Wuthiekanun V."/>
            <person name="Limmathurotsakul D."/>
            <person name="Brett P.J."/>
            <person name="Chantratita N."/>
            <person name="Dance D.A."/>
        </authorList>
    </citation>
    <scope>NUCLEOTIDE SEQUENCE</scope>
    <source>
        <strain evidence="1">SBXCC001</strain>
    </source>
</reference>
<dbReference type="EMBL" id="QXCT01000001">
    <property type="protein sequence ID" value="MDW9252925.1"/>
    <property type="molecule type" value="Genomic_DNA"/>
</dbReference>
<sequence>MGLGSLSVLPVAAARKVAPGGRASAKLGIDLIAARRRA</sequence>
<organism evidence="1 2">
    <name type="scientific">Burkholderia thailandensis</name>
    <dbReference type="NCBI Taxonomy" id="57975"/>
    <lineage>
        <taxon>Bacteria</taxon>
        <taxon>Pseudomonadati</taxon>
        <taxon>Pseudomonadota</taxon>
        <taxon>Betaproteobacteria</taxon>
        <taxon>Burkholderiales</taxon>
        <taxon>Burkholderiaceae</taxon>
        <taxon>Burkholderia</taxon>
        <taxon>pseudomallei group</taxon>
    </lineage>
</organism>
<evidence type="ECO:0000313" key="1">
    <source>
        <dbReference type="EMBL" id="MDW9252925.1"/>
    </source>
</evidence>
<comment type="caution">
    <text evidence="1">The sequence shown here is derived from an EMBL/GenBank/DDBJ whole genome shotgun (WGS) entry which is preliminary data.</text>
</comment>
<proteinExistence type="predicted"/>
<dbReference type="GeneID" id="92981717"/>
<dbReference type="AlphaFoldDB" id="A0AAW9CPL1"/>
<protein>
    <submittedName>
        <fullName evidence="1">Integrase domain protein</fullName>
    </submittedName>
</protein>
<dbReference type="RefSeq" id="WP_009895909.1">
    <property type="nucleotide sequence ID" value="NZ_CM125683.1"/>
</dbReference>
<accession>A0AAW9CPL1</accession>
<dbReference type="KEGG" id="btha:DR62_07180"/>
<evidence type="ECO:0000313" key="2">
    <source>
        <dbReference type="Proteomes" id="UP001272137"/>
    </source>
</evidence>